<reference evidence="1 2" key="1">
    <citation type="submission" date="2018-12" db="EMBL/GenBank/DDBJ databases">
        <authorList>
            <person name="Sun L."/>
            <person name="Chen Z."/>
        </authorList>
    </citation>
    <scope>NUCLEOTIDE SEQUENCE [LARGE SCALE GENOMIC DNA]</scope>
    <source>
        <strain evidence="1 2">LMG 29736</strain>
    </source>
</reference>
<gene>
    <name evidence="1" type="ORF">D5F11_011310</name>
</gene>
<dbReference type="Proteomes" id="UP000287296">
    <property type="component" value="Unassembled WGS sequence"/>
</dbReference>
<dbReference type="OrthoDB" id="2876402at2"/>
<accession>A0A429X8G3</accession>
<name>A0A429X8G3_SIMTE</name>
<dbReference type="RefSeq" id="WP_120116539.1">
    <property type="nucleotide sequence ID" value="NZ_QYTW02000009.1"/>
</dbReference>
<dbReference type="EMBL" id="QYTW02000009">
    <property type="protein sequence ID" value="RST59684.1"/>
    <property type="molecule type" value="Genomic_DNA"/>
</dbReference>
<dbReference type="AlphaFoldDB" id="A0A429X8G3"/>
<protein>
    <submittedName>
        <fullName evidence="1">Uncharacterized protein</fullName>
    </submittedName>
</protein>
<evidence type="ECO:0000313" key="2">
    <source>
        <dbReference type="Proteomes" id="UP000287296"/>
    </source>
</evidence>
<comment type="caution">
    <text evidence="1">The sequence shown here is derived from an EMBL/GenBank/DDBJ whole genome shotgun (WGS) entry which is preliminary data.</text>
</comment>
<evidence type="ECO:0000313" key="1">
    <source>
        <dbReference type="EMBL" id="RST59684.1"/>
    </source>
</evidence>
<organism evidence="1 2">
    <name type="scientific">Siminovitchia terrae</name>
    <name type="common">Bacillus terrae</name>
    <dbReference type="NCBI Taxonomy" id="1914933"/>
    <lineage>
        <taxon>Bacteria</taxon>
        <taxon>Bacillati</taxon>
        <taxon>Bacillota</taxon>
        <taxon>Bacilli</taxon>
        <taxon>Bacillales</taxon>
        <taxon>Bacillaceae</taxon>
        <taxon>Siminovitchia</taxon>
    </lineage>
</organism>
<proteinExistence type="predicted"/>
<sequence length="215" mass="25205">MPKLIAIDGIKKEKPDYHSMYLKALNGLCERSLKGKEQFQDIDLDTRKKLIWLSVKLIISDKSKDKSYESLVSDFQFMSSVKSLMGTLTPKEFQTIFPIDKEYDGEKYEMKDYFYTKDFINKFGEDKVIGDEITEFLWEYQNWSICFFVVETTCIMSAIRRAEGQKGLAEEFFEKQDVTTYTVSKENGKLYLTNNDTGEVEKIKKPIPRYMKVVK</sequence>